<dbReference type="AlphaFoldDB" id="A0A8R2B3M5"/>
<dbReference type="EnsemblMetazoa" id="XM_008181910.1">
    <property type="protein sequence ID" value="XP_008180132.1"/>
    <property type="gene ID" value="LOC100575125"/>
</dbReference>
<sequence>MSEMIETEVSASVANITELPWPTYNKYFEVTSTDKKLDSMITEFVVLGNHTFSIVEEEKFKYLMNMGFPKRKCLTRKTLMGRISNISQELKIELKEQLMSTELKYVCATADCWSVYKNVHTQTSETRNTGSRVENSDDDEDGEDDNDDEIDMIEIDEILANGLEQNPEYSLPPHHRCASHTLNLVATRDSEKSLSDVIYKKQMRSSFAKMQGLWNKQSRTSVVADTIHDALNVYINVPNTTRWNSTYNAVKCLSDQLQKSEAKIQRICDESGIPRFDKNDLAFMIDYCKIMEPLSRALDILQGDKYMAMGYLIPTISWLKMKLTELSLAGKCKNLAKACLDGINLRFTSMTKEIPIILSSVSHPKFKFKGMSLFERDEGMEFFKAEVEQLQSITGIDNDNVQPASEDYFLFDGDVEVEQHNTEIDRYLTTPFSGDLLILNTTPIIKNIFLKYNTALPSSASVERLFSVAGDICTKKRGKISDQNFENLLETCVV</sequence>
<evidence type="ECO:0008006" key="4">
    <source>
        <dbReference type="Google" id="ProtNLM"/>
    </source>
</evidence>
<evidence type="ECO:0000313" key="2">
    <source>
        <dbReference type="EnsemblMetazoa" id="XP_008180132.1"/>
    </source>
</evidence>
<dbReference type="KEGG" id="api:100575125"/>
<dbReference type="GeneID" id="100575125"/>
<reference evidence="3" key="1">
    <citation type="submission" date="2010-06" db="EMBL/GenBank/DDBJ databases">
        <authorList>
            <person name="Jiang H."/>
            <person name="Abraham K."/>
            <person name="Ali S."/>
            <person name="Alsbrooks S.L."/>
            <person name="Anim B.N."/>
            <person name="Anosike U.S."/>
            <person name="Attaway T."/>
            <person name="Bandaranaike D.P."/>
            <person name="Battles P.K."/>
            <person name="Bell S.N."/>
            <person name="Bell A.V."/>
            <person name="Beltran B."/>
            <person name="Bickham C."/>
            <person name="Bustamante Y."/>
            <person name="Caleb T."/>
            <person name="Canada A."/>
            <person name="Cardenas V."/>
            <person name="Carter K."/>
            <person name="Chacko J."/>
            <person name="Chandrabose M.N."/>
            <person name="Chavez D."/>
            <person name="Chavez A."/>
            <person name="Chen L."/>
            <person name="Chu H.-S."/>
            <person name="Claassen K.J."/>
            <person name="Cockrell R."/>
            <person name="Collins M."/>
            <person name="Cooper J.A."/>
            <person name="Cree A."/>
            <person name="Curry S.M."/>
            <person name="Da Y."/>
            <person name="Dao M.D."/>
            <person name="Das B."/>
            <person name="Davila M.-L."/>
            <person name="Davy-Carroll L."/>
            <person name="Denson S."/>
            <person name="Dinh H."/>
            <person name="Ebong V.E."/>
            <person name="Edwards J.R."/>
            <person name="Egan A."/>
            <person name="El-Daye J."/>
            <person name="Escobedo L."/>
            <person name="Fernandez S."/>
            <person name="Fernando P.R."/>
            <person name="Flagg N."/>
            <person name="Forbes L.D."/>
            <person name="Fowler R.G."/>
            <person name="Fu Q."/>
            <person name="Gabisi R.A."/>
            <person name="Ganer J."/>
            <person name="Garbino Pronczuk A."/>
            <person name="Garcia R.M."/>
            <person name="Garner T."/>
            <person name="Garrett T.E."/>
            <person name="Gonzalez D.A."/>
            <person name="Hamid H."/>
            <person name="Hawkins E.S."/>
            <person name="Hirani K."/>
            <person name="Hogues M.E."/>
            <person name="Hollins B."/>
            <person name="Hsiao C.-H."/>
            <person name="Jabil R."/>
            <person name="James M.L."/>
            <person name="Jhangiani S.N."/>
            <person name="Johnson B."/>
            <person name="Johnson Q."/>
            <person name="Joshi V."/>
            <person name="Kalu J.B."/>
            <person name="Kam C."/>
            <person name="Kashfia A."/>
            <person name="Keebler J."/>
            <person name="Kisamo H."/>
            <person name="Kovar C.L."/>
            <person name="Lago L.A."/>
            <person name="Lai C.-Y."/>
            <person name="Laidlaw J."/>
            <person name="Lara F."/>
            <person name="Le T.-K."/>
            <person name="Lee S.L."/>
            <person name="Legall F.H."/>
            <person name="Lemon S.J."/>
            <person name="Lewis L.R."/>
            <person name="Li B."/>
            <person name="Liu Y."/>
            <person name="Liu Y.-S."/>
            <person name="Lopez J."/>
            <person name="Lozado R.J."/>
            <person name="Lu J."/>
            <person name="Madu R.C."/>
            <person name="Maheshwari M."/>
            <person name="Maheshwari R."/>
            <person name="Malloy K."/>
            <person name="Martinez E."/>
            <person name="Mathew T."/>
            <person name="Mercado I.C."/>
            <person name="Mercado C."/>
            <person name="Meyer B."/>
            <person name="Montgomery K."/>
            <person name="Morgan M.B."/>
            <person name="Munidasa M."/>
            <person name="Nazareth L.V."/>
            <person name="Nelson J."/>
            <person name="Ng B.M."/>
            <person name="Nguyen N.B."/>
            <person name="Nguyen P.Q."/>
            <person name="Nguyen T."/>
            <person name="Obregon M."/>
            <person name="Okwuonu G.O."/>
            <person name="Onwere C.G."/>
            <person name="Orozco G."/>
            <person name="Parra A."/>
            <person name="Patel S."/>
            <person name="Patil S."/>
            <person name="Perez A."/>
            <person name="Perez Y."/>
            <person name="Pham C."/>
            <person name="Primus E.L."/>
            <person name="Pu L.-L."/>
            <person name="Puazo M."/>
            <person name="Qin X."/>
            <person name="Quiroz J.B."/>
            <person name="Reese J."/>
            <person name="Richards S."/>
            <person name="Rives C.M."/>
            <person name="Robberts R."/>
            <person name="Ruiz S.J."/>
            <person name="Ruiz M.J."/>
            <person name="Santibanez J."/>
            <person name="Schneider B.W."/>
            <person name="Sisson I."/>
            <person name="Smith M."/>
            <person name="Sodergren E."/>
            <person name="Song X.-Z."/>
            <person name="Song B.B."/>
            <person name="Summersgill H."/>
            <person name="Thelus R."/>
            <person name="Thornton R.D."/>
            <person name="Trejos Z.Y."/>
            <person name="Usmani K."/>
            <person name="Vattathil S."/>
            <person name="Villasana D."/>
            <person name="Walker D.L."/>
            <person name="Wang S."/>
            <person name="Wang K."/>
            <person name="White C.S."/>
            <person name="Williams A.C."/>
            <person name="Williamson J."/>
            <person name="Wilson K."/>
            <person name="Woghiren I.O."/>
            <person name="Woodworth J.R."/>
            <person name="Worley K.C."/>
            <person name="Wright R.A."/>
            <person name="Wu W."/>
            <person name="Young L."/>
            <person name="Zhang L."/>
            <person name="Zhang J."/>
            <person name="Zhu Y."/>
            <person name="Muzny D.M."/>
            <person name="Weinstock G."/>
            <person name="Gibbs R.A."/>
        </authorList>
    </citation>
    <scope>NUCLEOTIDE SEQUENCE [LARGE SCALE GENOMIC DNA]</scope>
    <source>
        <strain evidence="3">LSR1</strain>
    </source>
</reference>
<dbReference type="RefSeq" id="XP_008180132.1">
    <property type="nucleotide sequence ID" value="XM_008181910.1"/>
</dbReference>
<evidence type="ECO:0000256" key="1">
    <source>
        <dbReference type="SAM" id="MobiDB-lite"/>
    </source>
</evidence>
<dbReference type="SUPFAM" id="SSF53098">
    <property type="entry name" value="Ribonuclease H-like"/>
    <property type="match status" value="1"/>
</dbReference>
<evidence type="ECO:0000313" key="3">
    <source>
        <dbReference type="Proteomes" id="UP000007819"/>
    </source>
</evidence>
<dbReference type="InterPro" id="IPR012337">
    <property type="entry name" value="RNaseH-like_sf"/>
</dbReference>
<name>A0A8R2B3M5_ACYPI</name>
<protein>
    <recommendedName>
        <fullName evidence="4">HAT C-terminal dimerisation domain-containing protein</fullName>
    </recommendedName>
</protein>
<proteinExistence type="predicted"/>
<dbReference type="OrthoDB" id="6625349at2759"/>
<accession>A0A8R2B3M5</accession>
<dbReference type="PANTHER" id="PTHR47501:SF5">
    <property type="entry name" value="HAT C-TERMINAL DIMERISATION DOMAIN-CONTAINING PROTEIN"/>
    <property type="match status" value="1"/>
</dbReference>
<organism evidence="2 3">
    <name type="scientific">Acyrthosiphon pisum</name>
    <name type="common">Pea aphid</name>
    <dbReference type="NCBI Taxonomy" id="7029"/>
    <lineage>
        <taxon>Eukaryota</taxon>
        <taxon>Metazoa</taxon>
        <taxon>Ecdysozoa</taxon>
        <taxon>Arthropoda</taxon>
        <taxon>Hexapoda</taxon>
        <taxon>Insecta</taxon>
        <taxon>Pterygota</taxon>
        <taxon>Neoptera</taxon>
        <taxon>Paraneoptera</taxon>
        <taxon>Hemiptera</taxon>
        <taxon>Sternorrhyncha</taxon>
        <taxon>Aphidomorpha</taxon>
        <taxon>Aphidoidea</taxon>
        <taxon>Aphididae</taxon>
        <taxon>Macrosiphini</taxon>
        <taxon>Acyrthosiphon</taxon>
    </lineage>
</organism>
<keyword evidence="3" id="KW-1185">Reference proteome</keyword>
<feature type="compositionally biased region" description="Polar residues" evidence="1">
    <location>
        <begin position="124"/>
        <end position="133"/>
    </location>
</feature>
<feature type="compositionally biased region" description="Acidic residues" evidence="1">
    <location>
        <begin position="136"/>
        <end position="149"/>
    </location>
</feature>
<dbReference type="Proteomes" id="UP000007819">
    <property type="component" value="Chromosome X"/>
</dbReference>
<feature type="region of interest" description="Disordered" evidence="1">
    <location>
        <begin position="124"/>
        <end position="149"/>
    </location>
</feature>
<dbReference type="PANTHER" id="PTHR47501">
    <property type="entry name" value="TRANSPOSASE-RELATED"/>
    <property type="match status" value="1"/>
</dbReference>
<reference evidence="2" key="2">
    <citation type="submission" date="2022-06" db="UniProtKB">
        <authorList>
            <consortium name="EnsemblMetazoa"/>
        </authorList>
    </citation>
    <scope>IDENTIFICATION</scope>
</reference>